<reference evidence="2 3" key="1">
    <citation type="submission" date="2016-09" db="EMBL/GenBank/DDBJ databases">
        <title>Extensive genetic diversity and differential bi-allelic expression allows diatom success in the polar Southern Ocean.</title>
        <authorList>
            <consortium name="DOE Joint Genome Institute"/>
            <person name="Mock T."/>
            <person name="Otillar R.P."/>
            <person name="Strauss J."/>
            <person name="Dupont C."/>
            <person name="Frickenhaus S."/>
            <person name="Maumus F."/>
            <person name="Mcmullan M."/>
            <person name="Sanges R."/>
            <person name="Schmutz J."/>
            <person name="Toseland A."/>
            <person name="Valas R."/>
            <person name="Veluchamy A."/>
            <person name="Ward B.J."/>
            <person name="Allen A."/>
            <person name="Barry K."/>
            <person name="Falciatore A."/>
            <person name="Ferrante M."/>
            <person name="Fortunato A.E."/>
            <person name="Gloeckner G."/>
            <person name="Gruber A."/>
            <person name="Hipkin R."/>
            <person name="Janech M."/>
            <person name="Kroth P."/>
            <person name="Leese F."/>
            <person name="Lindquist E."/>
            <person name="Lyon B.R."/>
            <person name="Martin J."/>
            <person name="Mayer C."/>
            <person name="Parker M."/>
            <person name="Quesneville H."/>
            <person name="Raymond J."/>
            <person name="Uhlig C."/>
            <person name="Valentin K.U."/>
            <person name="Worden A.Z."/>
            <person name="Armbrust E.V."/>
            <person name="Bowler C."/>
            <person name="Green B."/>
            <person name="Moulton V."/>
            <person name="Van Oosterhout C."/>
            <person name="Grigoriev I."/>
        </authorList>
    </citation>
    <scope>NUCLEOTIDE SEQUENCE [LARGE SCALE GENOMIC DNA]</scope>
    <source>
        <strain evidence="2 3">CCMP1102</strain>
    </source>
</reference>
<feature type="region of interest" description="Disordered" evidence="1">
    <location>
        <begin position="63"/>
        <end position="84"/>
    </location>
</feature>
<dbReference type="EMBL" id="KV784366">
    <property type="protein sequence ID" value="OEU11630.1"/>
    <property type="molecule type" value="Genomic_DNA"/>
</dbReference>
<evidence type="ECO:0000313" key="3">
    <source>
        <dbReference type="Proteomes" id="UP000095751"/>
    </source>
</evidence>
<dbReference type="InParanoid" id="A0A1E7F037"/>
<dbReference type="Proteomes" id="UP000095751">
    <property type="component" value="Unassembled WGS sequence"/>
</dbReference>
<evidence type="ECO:0000256" key="1">
    <source>
        <dbReference type="SAM" id="MobiDB-lite"/>
    </source>
</evidence>
<keyword evidence="3" id="KW-1185">Reference proteome</keyword>
<accession>A0A1E7F037</accession>
<gene>
    <name evidence="2" type="ORF">FRACYDRAFT_244748</name>
</gene>
<proteinExistence type="predicted"/>
<dbReference type="AlphaFoldDB" id="A0A1E7F037"/>
<dbReference type="KEGG" id="fcy:FRACYDRAFT_244748"/>
<name>A0A1E7F037_9STRA</name>
<organism evidence="2 3">
    <name type="scientific">Fragilariopsis cylindrus CCMP1102</name>
    <dbReference type="NCBI Taxonomy" id="635003"/>
    <lineage>
        <taxon>Eukaryota</taxon>
        <taxon>Sar</taxon>
        <taxon>Stramenopiles</taxon>
        <taxon>Ochrophyta</taxon>
        <taxon>Bacillariophyta</taxon>
        <taxon>Bacillariophyceae</taxon>
        <taxon>Bacillariophycidae</taxon>
        <taxon>Bacillariales</taxon>
        <taxon>Bacillariaceae</taxon>
        <taxon>Fragilariopsis</taxon>
    </lineage>
</organism>
<sequence length="339" mass="37155">MGERKNERIRYILRSISQEEWVNGSSDLYYDLYLRGGVGEQTNERIQSILYILYLPSQKTTPNTQQATLQQEEKGDATTGSSDAAAAAADSSSCAWCPLGSTTGICLRTDQAELVNGGFENEDHLLHLQCYNNNIEQEQLHTEIATSTSFWDETMACHAHTSHSCAGHHGEDGGKNHHICTWCTVKEPEIGMCISQNLWDNLVVAQALEEFDNDVSTNDQIRIDEVIHCVGAGDTDIDIDIEIDEKTSLFDTSTSTCGSKLLSSSSASSLVKCLSAKDGVGGDGGGSESCVIQANPFPGLLGYVAGEYCMSQQQQRFILWIIELLRGLGWEKEMSSYAK</sequence>
<protein>
    <submittedName>
        <fullName evidence="2">Uncharacterized protein</fullName>
    </submittedName>
</protein>
<evidence type="ECO:0000313" key="2">
    <source>
        <dbReference type="EMBL" id="OEU11630.1"/>
    </source>
</evidence>